<evidence type="ECO:0000259" key="11">
    <source>
        <dbReference type="Pfam" id="PF01507"/>
    </source>
</evidence>
<feature type="active site" description="Nucleophile; cysteine thiosulfonate intermediate" evidence="10">
    <location>
        <position position="230"/>
    </location>
</feature>
<evidence type="ECO:0000256" key="8">
    <source>
        <dbReference type="ARBA" id="ARBA00030894"/>
    </source>
</evidence>
<dbReference type="CDD" id="cd23945">
    <property type="entry name" value="PAPS_reductase"/>
    <property type="match status" value="1"/>
</dbReference>
<dbReference type="Pfam" id="PF01507">
    <property type="entry name" value="PAPS_reduct"/>
    <property type="match status" value="1"/>
</dbReference>
<dbReference type="InterPro" id="IPR011798">
    <property type="entry name" value="APS_reductase"/>
</dbReference>
<dbReference type="Gene3D" id="3.40.50.620">
    <property type="entry name" value="HUPs"/>
    <property type="match status" value="1"/>
</dbReference>
<dbReference type="InterPro" id="IPR002500">
    <property type="entry name" value="PAPS_reduct_dom"/>
</dbReference>
<keyword evidence="10" id="KW-0408">Iron</keyword>
<proteinExistence type="inferred from homology"/>
<dbReference type="EMBL" id="BMMZ01000001">
    <property type="protein sequence ID" value="GGL49096.1"/>
    <property type="molecule type" value="Genomic_DNA"/>
</dbReference>
<comment type="subcellular location">
    <subcellularLocation>
        <location evidence="10">Cytoplasm</location>
    </subcellularLocation>
</comment>
<feature type="binding site" evidence="10">
    <location>
        <position position="122"/>
    </location>
    <ligand>
        <name>[4Fe-4S] cluster</name>
        <dbReference type="ChEBI" id="CHEBI:49883"/>
    </ligand>
</feature>
<dbReference type="GO" id="GO:0070814">
    <property type="term" value="P:hydrogen sulfide biosynthetic process"/>
    <property type="evidence" value="ECO:0007669"/>
    <property type="project" value="UniProtKB-UniRule"/>
</dbReference>
<dbReference type="NCBIfam" id="TIGR02055">
    <property type="entry name" value="APS_reductase"/>
    <property type="match status" value="1"/>
</dbReference>
<feature type="binding site" evidence="10">
    <location>
        <position position="204"/>
    </location>
    <ligand>
        <name>[4Fe-4S] cluster</name>
        <dbReference type="ChEBI" id="CHEBI:49883"/>
    </ligand>
</feature>
<comment type="cofactor">
    <cofactor evidence="10">
        <name>[4Fe-4S] cluster</name>
        <dbReference type="ChEBI" id="CHEBI:49883"/>
    </cofactor>
    <text evidence="10">Binds 1 [4Fe-4S] cluster per subunit.</text>
</comment>
<evidence type="ECO:0000256" key="1">
    <source>
        <dbReference type="ARBA" id="ARBA00009732"/>
    </source>
</evidence>
<organism evidence="12 13">
    <name type="scientific">Microlunatus endophyticus</name>
    <dbReference type="NCBI Taxonomy" id="1716077"/>
    <lineage>
        <taxon>Bacteria</taxon>
        <taxon>Bacillati</taxon>
        <taxon>Actinomycetota</taxon>
        <taxon>Actinomycetes</taxon>
        <taxon>Propionibacteriales</taxon>
        <taxon>Propionibacteriaceae</taxon>
        <taxon>Microlunatus</taxon>
    </lineage>
</organism>
<dbReference type="NCBIfam" id="TIGR00434">
    <property type="entry name" value="cysH"/>
    <property type="match status" value="1"/>
</dbReference>
<evidence type="ECO:0000313" key="13">
    <source>
        <dbReference type="Proteomes" id="UP000613840"/>
    </source>
</evidence>
<evidence type="ECO:0000313" key="12">
    <source>
        <dbReference type="EMBL" id="GGL49096.1"/>
    </source>
</evidence>
<dbReference type="GO" id="GO:0019379">
    <property type="term" value="P:sulfate assimilation, phosphoadenylyl sulfate reduction by phosphoadenylyl-sulfate reductase (thioredoxin)"/>
    <property type="evidence" value="ECO:0007669"/>
    <property type="project" value="UniProtKB-UniRule"/>
</dbReference>
<reference evidence="12" key="2">
    <citation type="submission" date="2020-09" db="EMBL/GenBank/DDBJ databases">
        <authorList>
            <person name="Sun Q."/>
            <person name="Zhou Y."/>
        </authorList>
    </citation>
    <scope>NUCLEOTIDE SEQUENCE</scope>
    <source>
        <strain evidence="12">CGMCC 4.7306</strain>
    </source>
</reference>
<keyword evidence="10" id="KW-0411">Iron-sulfur</keyword>
<evidence type="ECO:0000256" key="4">
    <source>
        <dbReference type="ARBA" id="ARBA00024298"/>
    </source>
</evidence>
<comment type="pathway">
    <text evidence="5 10">Sulfur metabolism; hydrogen sulfide biosynthesis; sulfite from sulfate.</text>
</comment>
<dbReference type="GO" id="GO:0005737">
    <property type="term" value="C:cytoplasm"/>
    <property type="evidence" value="ECO:0007669"/>
    <property type="project" value="UniProtKB-SubCell"/>
</dbReference>
<evidence type="ECO:0000256" key="7">
    <source>
        <dbReference type="ARBA" id="ARBA00029514"/>
    </source>
</evidence>
<dbReference type="InterPro" id="IPR004511">
    <property type="entry name" value="PAPS/APS_Rdtase"/>
</dbReference>
<dbReference type="EC" id="1.8.4.10" evidence="6 10"/>
<dbReference type="GO" id="GO:0043866">
    <property type="term" value="F:adenylyl-sulfate reductase (thioredoxin) activity"/>
    <property type="evidence" value="ECO:0007669"/>
    <property type="project" value="UniProtKB-EC"/>
</dbReference>
<comment type="catalytic activity">
    <reaction evidence="10">
        <text>[thioredoxin]-disulfide + sulfite + AMP + 2 H(+) = adenosine 5'-phosphosulfate + [thioredoxin]-dithiol</text>
        <dbReference type="Rhea" id="RHEA:21976"/>
        <dbReference type="Rhea" id="RHEA-COMP:10698"/>
        <dbReference type="Rhea" id="RHEA-COMP:10700"/>
        <dbReference type="ChEBI" id="CHEBI:15378"/>
        <dbReference type="ChEBI" id="CHEBI:17359"/>
        <dbReference type="ChEBI" id="CHEBI:29950"/>
        <dbReference type="ChEBI" id="CHEBI:50058"/>
        <dbReference type="ChEBI" id="CHEBI:58243"/>
        <dbReference type="ChEBI" id="CHEBI:456215"/>
        <dbReference type="EC" id="1.8.4.10"/>
    </reaction>
</comment>
<dbReference type="AlphaFoldDB" id="A0A917S0L1"/>
<evidence type="ECO:0000256" key="9">
    <source>
        <dbReference type="ARBA" id="ARBA00032041"/>
    </source>
</evidence>
<feature type="binding site" evidence="10">
    <location>
        <position position="121"/>
    </location>
    <ligand>
        <name>[4Fe-4S] cluster</name>
        <dbReference type="ChEBI" id="CHEBI:49883"/>
    </ligand>
</feature>
<keyword evidence="13" id="KW-1185">Reference proteome</keyword>
<dbReference type="SUPFAM" id="SSF52402">
    <property type="entry name" value="Adenine nucleotide alpha hydrolases-like"/>
    <property type="match status" value="1"/>
</dbReference>
<comment type="similarity">
    <text evidence="1 10">Belongs to the PAPS reductase family. CysH subfamily.</text>
</comment>
<dbReference type="HAMAP" id="MF_00063">
    <property type="entry name" value="CysH"/>
    <property type="match status" value="1"/>
</dbReference>
<evidence type="ECO:0000256" key="10">
    <source>
        <dbReference type="HAMAP-Rule" id="MF_00063"/>
    </source>
</evidence>
<dbReference type="PANTHER" id="PTHR46509:SF1">
    <property type="entry name" value="PHOSPHOADENOSINE PHOSPHOSULFATE REDUCTASE"/>
    <property type="match status" value="1"/>
</dbReference>
<dbReference type="RefSeq" id="WP_229669609.1">
    <property type="nucleotide sequence ID" value="NZ_BMMZ01000001.1"/>
</dbReference>
<dbReference type="GO" id="GO:0019344">
    <property type="term" value="P:cysteine biosynthetic process"/>
    <property type="evidence" value="ECO:0007669"/>
    <property type="project" value="InterPro"/>
</dbReference>
<accession>A0A917S0L1</accession>
<dbReference type="NCBIfam" id="NF002537">
    <property type="entry name" value="PRK02090.1"/>
    <property type="match status" value="1"/>
</dbReference>
<evidence type="ECO:0000256" key="6">
    <source>
        <dbReference type="ARBA" id="ARBA00024386"/>
    </source>
</evidence>
<dbReference type="GO" id="GO:0051539">
    <property type="term" value="F:4 iron, 4 sulfur cluster binding"/>
    <property type="evidence" value="ECO:0007669"/>
    <property type="project" value="UniProtKB-UniRule"/>
</dbReference>
<dbReference type="GO" id="GO:0046872">
    <property type="term" value="F:metal ion binding"/>
    <property type="evidence" value="ECO:0007669"/>
    <property type="project" value="UniProtKB-KW"/>
</dbReference>
<feature type="domain" description="Phosphoadenosine phosphosulphate reductase" evidence="11">
    <location>
        <begin position="47"/>
        <end position="210"/>
    </location>
</feature>
<comment type="caution">
    <text evidence="12">The sequence shown here is derived from an EMBL/GenBank/DDBJ whole genome shotgun (WGS) entry which is preliminary data.</text>
</comment>
<keyword evidence="10" id="KW-0479">Metal-binding</keyword>
<comment type="function">
    <text evidence="4 10">Catalyzes the formation of sulfite from adenosine 5'-phosphosulfate (APS) using thioredoxin as an electron donor.</text>
</comment>
<evidence type="ECO:0000256" key="5">
    <source>
        <dbReference type="ARBA" id="ARBA00024327"/>
    </source>
</evidence>
<dbReference type="Proteomes" id="UP000613840">
    <property type="component" value="Unassembled WGS sequence"/>
</dbReference>
<name>A0A917S0L1_9ACTN</name>
<protein>
    <recommendedName>
        <fullName evidence="7 10">Adenosine 5'-phosphosulfate reductase</fullName>
        <shortName evidence="10">APS reductase</shortName>
        <ecNumber evidence="6 10">1.8.4.10</ecNumber>
    </recommendedName>
    <alternativeName>
        <fullName evidence="9 10">5'-adenylylsulfate reductase</fullName>
    </alternativeName>
    <alternativeName>
        <fullName evidence="8 10">Thioredoxin-dependent 5'-adenylylsulfate reductase</fullName>
    </alternativeName>
</protein>
<keyword evidence="2 10" id="KW-0963">Cytoplasm</keyword>
<sequence>MAVEEQMRGKYAALAADAAAGLETASAQEILGWALETFEDRMCITSSMESAVLIDMAGRLRPGTHIVFLDTGYHFAETLATLEQVQERYPVEIKVVRPRQTVAEQDALFGARLHDRDPDACCNLRKVEPLRRALEPYDAWASGIRRDETLSRQDIGVVDWDDNRGMVKVNPLAAWTQDDVDRYIAEHDVITNPLLAQGYPSIGCAPCTRKVKPGESPRAGRWAGSDKDECGLHLDPPTSTTLNLTGGSFINLPRGQ</sequence>
<reference evidence="12" key="1">
    <citation type="journal article" date="2014" name="Int. J. Syst. Evol. Microbiol.">
        <title>Complete genome sequence of Corynebacterium casei LMG S-19264T (=DSM 44701T), isolated from a smear-ripened cheese.</title>
        <authorList>
            <consortium name="US DOE Joint Genome Institute (JGI-PGF)"/>
            <person name="Walter F."/>
            <person name="Albersmeier A."/>
            <person name="Kalinowski J."/>
            <person name="Ruckert C."/>
        </authorList>
    </citation>
    <scope>NUCLEOTIDE SEQUENCE</scope>
    <source>
        <strain evidence="12">CGMCC 4.7306</strain>
    </source>
</reference>
<dbReference type="GO" id="GO:0004604">
    <property type="term" value="F:phosphoadenylyl-sulfate reductase (thioredoxin) activity"/>
    <property type="evidence" value="ECO:0007669"/>
    <property type="project" value="UniProtKB-UniRule"/>
</dbReference>
<feature type="binding site" evidence="10">
    <location>
        <position position="207"/>
    </location>
    <ligand>
        <name>[4Fe-4S] cluster</name>
        <dbReference type="ChEBI" id="CHEBI:49883"/>
    </ligand>
</feature>
<dbReference type="PIRSF" id="PIRSF000857">
    <property type="entry name" value="PAPS_reductase"/>
    <property type="match status" value="1"/>
</dbReference>
<evidence type="ECO:0000256" key="2">
    <source>
        <dbReference type="ARBA" id="ARBA00022490"/>
    </source>
</evidence>
<dbReference type="PANTHER" id="PTHR46509">
    <property type="entry name" value="PHOSPHOADENOSINE PHOSPHOSULFATE REDUCTASE"/>
    <property type="match status" value="1"/>
</dbReference>
<gene>
    <name evidence="10 12" type="primary">cysH</name>
    <name evidence="12" type="ORF">GCM10011575_04000</name>
</gene>
<keyword evidence="3 10" id="KW-0560">Oxidoreductase</keyword>
<dbReference type="InterPro" id="IPR014729">
    <property type="entry name" value="Rossmann-like_a/b/a_fold"/>
</dbReference>
<evidence type="ECO:0000256" key="3">
    <source>
        <dbReference type="ARBA" id="ARBA00023002"/>
    </source>
</evidence>